<evidence type="ECO:0000313" key="1">
    <source>
        <dbReference type="EMBL" id="RSM68620.1"/>
    </source>
</evidence>
<sequence length="368" mass="40040">MHRFSWTDVCARRLARHGLSVPLAGGPVDVVSAMAGTHAQVQSAAELGIALRMDGATRADVQQAPGLVKTFGQRGTVHLLPALELPLWLGALSAIPPGPTPWDENVRMTDEQTETVFAAIGKALDGKELTVDELTEALVDLAGPWAGDRVMPAFQDLWPRWRTVTHLAAARGVLCFGANKGRKVTYTNPGVSPAPAQQALEHVVRSYLRSYGPSTPQRFAHWLSAPIKWATEVFASVELEQVEVEGEPAWVLPGDLAVPEVTECVRLLPYFDVYSYRVGNQPPSLLYPGKAKDRVMRGNFQNLIVNGTVAGLWHQRKSGRRVDITVESLVKLTKKQRAELDEQAQRVGQIIGATPTVTYGPVTVGSHA</sequence>
<evidence type="ECO:0000313" key="2">
    <source>
        <dbReference type="Proteomes" id="UP000287547"/>
    </source>
</evidence>
<accession>A0A428YLF2</accession>
<dbReference type="InterPro" id="IPR009351">
    <property type="entry name" value="AlkZ-like"/>
</dbReference>
<dbReference type="EMBL" id="QHKI01000074">
    <property type="protein sequence ID" value="RSM68620.1"/>
    <property type="molecule type" value="Genomic_DNA"/>
</dbReference>
<reference evidence="1 2" key="1">
    <citation type="submission" date="2018-05" db="EMBL/GenBank/DDBJ databases">
        <title>Evolution of GPA BGCs.</title>
        <authorList>
            <person name="Waglechner N."/>
            <person name="Wright G.D."/>
        </authorList>
    </citation>
    <scope>NUCLEOTIDE SEQUENCE [LARGE SCALE GENOMIC DNA]</scope>
    <source>
        <strain evidence="1 2">A82846</strain>
    </source>
</reference>
<comment type="caution">
    <text evidence="1">The sequence shown here is derived from an EMBL/GenBank/DDBJ whole genome shotgun (WGS) entry which is preliminary data.</text>
</comment>
<proteinExistence type="predicted"/>
<dbReference type="PANTHER" id="PTHR38479:SF2">
    <property type="entry name" value="WINGED HELIX DNA-BINDING DOMAIN-CONTAINING PROTEIN"/>
    <property type="match status" value="1"/>
</dbReference>
<dbReference type="Pfam" id="PF06224">
    <property type="entry name" value="AlkZ-like"/>
    <property type="match status" value="1"/>
</dbReference>
<organism evidence="1 2">
    <name type="scientific">Kibdelosporangium aridum</name>
    <dbReference type="NCBI Taxonomy" id="2030"/>
    <lineage>
        <taxon>Bacteria</taxon>
        <taxon>Bacillati</taxon>
        <taxon>Actinomycetota</taxon>
        <taxon>Actinomycetes</taxon>
        <taxon>Pseudonocardiales</taxon>
        <taxon>Pseudonocardiaceae</taxon>
        <taxon>Kibdelosporangium</taxon>
    </lineage>
</organism>
<dbReference type="Proteomes" id="UP000287547">
    <property type="component" value="Unassembled WGS sequence"/>
</dbReference>
<gene>
    <name evidence="1" type="ORF">DMH04_46910</name>
</gene>
<dbReference type="GO" id="GO:0003677">
    <property type="term" value="F:DNA binding"/>
    <property type="evidence" value="ECO:0007669"/>
    <property type="project" value="UniProtKB-KW"/>
</dbReference>
<name>A0A428YLF2_KIBAR</name>
<dbReference type="AlphaFoldDB" id="A0A428YLF2"/>
<dbReference type="OrthoDB" id="9148135at2"/>
<keyword evidence="1" id="KW-0238">DNA-binding</keyword>
<dbReference type="RefSeq" id="WP_037274929.1">
    <property type="nucleotide sequence ID" value="NZ_QHKI01000074.1"/>
</dbReference>
<protein>
    <submittedName>
        <fullName evidence="1">Winged helix DNA-binding domain-containing protein</fullName>
    </submittedName>
</protein>
<dbReference type="PANTHER" id="PTHR38479">
    <property type="entry name" value="LMO0824 PROTEIN"/>
    <property type="match status" value="1"/>
</dbReference>